<evidence type="ECO:0000256" key="1">
    <source>
        <dbReference type="ARBA" id="ARBA00007957"/>
    </source>
</evidence>
<protein>
    <submittedName>
        <fullName evidence="9">Transcriptional repressor</fullName>
    </submittedName>
</protein>
<comment type="cofactor">
    <cofactor evidence="8">
        <name>Mn(2+)</name>
        <dbReference type="ChEBI" id="CHEBI:29035"/>
    </cofactor>
    <cofactor evidence="8">
        <name>Fe(2+)</name>
        <dbReference type="ChEBI" id="CHEBI:29033"/>
    </cofactor>
    <text evidence="8">Binds 1 Mn(2+) or Fe(2+) ion per subunit.</text>
</comment>
<dbReference type="PANTHER" id="PTHR33202:SF8">
    <property type="entry name" value="PEROXIDE-RESPONSIVE REPRESSOR PERR"/>
    <property type="match status" value="1"/>
</dbReference>
<dbReference type="CDD" id="cd07153">
    <property type="entry name" value="Fur_like"/>
    <property type="match status" value="1"/>
</dbReference>
<dbReference type="RefSeq" id="WP_021875160.1">
    <property type="nucleotide sequence ID" value="NZ_CP018624.1"/>
</dbReference>
<dbReference type="InterPro" id="IPR043135">
    <property type="entry name" value="Fur_C"/>
</dbReference>
<evidence type="ECO:0000256" key="8">
    <source>
        <dbReference type="PIRSR" id="PIRSR602481-2"/>
    </source>
</evidence>
<dbReference type="Gene3D" id="1.10.10.10">
    <property type="entry name" value="Winged helix-like DNA-binding domain superfamily/Winged helix DNA-binding domain"/>
    <property type="match status" value="1"/>
</dbReference>
<evidence type="ECO:0000313" key="10">
    <source>
        <dbReference type="Proteomes" id="UP000775179"/>
    </source>
</evidence>
<feature type="binding site" evidence="7">
    <location>
        <position position="94"/>
    </location>
    <ligand>
        <name>Zn(2+)</name>
        <dbReference type="ChEBI" id="CHEBI:29105"/>
    </ligand>
</feature>
<feature type="binding site" evidence="7">
    <location>
        <position position="91"/>
    </location>
    <ligand>
        <name>Zn(2+)</name>
        <dbReference type="ChEBI" id="CHEBI:29105"/>
    </ligand>
</feature>
<accession>A0ABD4RHZ3</accession>
<gene>
    <name evidence="9" type="ORF">K4H94_08580</name>
</gene>
<feature type="binding site" evidence="7">
    <location>
        <position position="130"/>
    </location>
    <ligand>
        <name>Zn(2+)</name>
        <dbReference type="ChEBI" id="CHEBI:29105"/>
    </ligand>
</feature>
<dbReference type="KEGG" id="cchv:BTM20_04765"/>
<comment type="similarity">
    <text evidence="1">Belongs to the Fur family.</text>
</comment>
<dbReference type="InterPro" id="IPR036390">
    <property type="entry name" value="WH_DNA-bd_sf"/>
</dbReference>
<evidence type="ECO:0000256" key="2">
    <source>
        <dbReference type="ARBA" id="ARBA00022491"/>
    </source>
</evidence>
<keyword evidence="2" id="KW-0678">Repressor</keyword>
<dbReference type="Gene3D" id="3.30.1490.190">
    <property type="match status" value="1"/>
</dbReference>
<dbReference type="PANTHER" id="PTHR33202">
    <property type="entry name" value="ZINC UPTAKE REGULATION PROTEIN"/>
    <property type="match status" value="1"/>
</dbReference>
<keyword evidence="3 7" id="KW-0862">Zinc</keyword>
<evidence type="ECO:0000256" key="4">
    <source>
        <dbReference type="ARBA" id="ARBA00023015"/>
    </source>
</evidence>
<dbReference type="Pfam" id="PF01475">
    <property type="entry name" value="FUR"/>
    <property type="match status" value="1"/>
</dbReference>
<feature type="binding site" evidence="8">
    <location>
        <position position="105"/>
    </location>
    <ligand>
        <name>Fe cation</name>
        <dbReference type="ChEBI" id="CHEBI:24875"/>
    </ligand>
</feature>
<dbReference type="Proteomes" id="UP000775179">
    <property type="component" value="Unassembled WGS sequence"/>
</dbReference>
<feature type="binding site" evidence="7">
    <location>
        <position position="133"/>
    </location>
    <ligand>
        <name>Zn(2+)</name>
        <dbReference type="ChEBI" id="CHEBI:29105"/>
    </ligand>
</feature>
<sequence>MEWTTFLKDRDIKVTKGRIALLNILENSESGLTADDLYEECKKQGKNLNLSTIYRSLELFEEKNVIKKTVLTDGPAVYSMKKESHEHILKCNICHKSVRVPCPIEQIEEIIKKQVGFSLTEHKLEMKGICDKCKK</sequence>
<comment type="cofactor">
    <cofactor evidence="7">
        <name>Zn(2+)</name>
        <dbReference type="ChEBI" id="CHEBI:29105"/>
    </cofactor>
    <text evidence="7">Binds 1 zinc ion per subunit.</text>
</comment>
<dbReference type="SUPFAM" id="SSF46785">
    <property type="entry name" value="Winged helix' DNA-binding domain"/>
    <property type="match status" value="1"/>
</dbReference>
<evidence type="ECO:0000313" key="9">
    <source>
        <dbReference type="EMBL" id="MBX7291077.1"/>
    </source>
</evidence>
<dbReference type="GO" id="GO:0003677">
    <property type="term" value="F:DNA binding"/>
    <property type="evidence" value="ECO:0007669"/>
    <property type="project" value="UniProtKB-KW"/>
</dbReference>
<comment type="caution">
    <text evidence="9">The sequence shown here is derived from an EMBL/GenBank/DDBJ whole genome shotgun (WGS) entry which is preliminary data.</text>
</comment>
<organism evidence="9 10">
    <name type="scientific">Clostridium chauvoei</name>
    <dbReference type="NCBI Taxonomy" id="46867"/>
    <lineage>
        <taxon>Bacteria</taxon>
        <taxon>Bacillati</taxon>
        <taxon>Bacillota</taxon>
        <taxon>Clostridia</taxon>
        <taxon>Eubacteriales</taxon>
        <taxon>Clostridiaceae</taxon>
        <taxon>Clostridium</taxon>
    </lineage>
</organism>
<dbReference type="GeneID" id="66301168"/>
<keyword evidence="4" id="KW-0805">Transcription regulation</keyword>
<evidence type="ECO:0000256" key="6">
    <source>
        <dbReference type="ARBA" id="ARBA00023163"/>
    </source>
</evidence>
<keyword evidence="7" id="KW-0479">Metal-binding</keyword>
<dbReference type="EMBL" id="JAIFTX010000017">
    <property type="protein sequence ID" value="MBX7291077.1"/>
    <property type="molecule type" value="Genomic_DNA"/>
</dbReference>
<reference evidence="9 10" key="1">
    <citation type="submission" date="2021-08" db="EMBL/GenBank/DDBJ databases">
        <title>Genome sequence analysis of Clostridium chauvoei strains of European origin and evaluation of typing options for outbreak investigations.</title>
        <authorList>
            <person name="Abdel-Glil M."/>
            <person name="Thomas P."/>
            <person name="Seyboldt C."/>
        </authorList>
    </citation>
    <scope>NUCLEOTIDE SEQUENCE [LARGE SCALE GENOMIC DNA]</scope>
    <source>
        <strain evidence="9 10">S0260-09</strain>
    </source>
</reference>
<keyword evidence="5" id="KW-0238">DNA-binding</keyword>
<proteinExistence type="inferred from homology"/>
<name>A0ABD4RHZ3_9CLOT</name>
<dbReference type="InterPro" id="IPR036388">
    <property type="entry name" value="WH-like_DNA-bd_sf"/>
</dbReference>
<dbReference type="InterPro" id="IPR002481">
    <property type="entry name" value="FUR"/>
</dbReference>
<evidence type="ECO:0000256" key="3">
    <source>
        <dbReference type="ARBA" id="ARBA00022833"/>
    </source>
</evidence>
<keyword evidence="8" id="KW-0408">Iron</keyword>
<evidence type="ECO:0000256" key="5">
    <source>
        <dbReference type="ARBA" id="ARBA00023125"/>
    </source>
</evidence>
<keyword evidence="6" id="KW-0804">Transcription</keyword>
<dbReference type="AlphaFoldDB" id="A0ABD4RHZ3"/>
<evidence type="ECO:0000256" key="7">
    <source>
        <dbReference type="PIRSR" id="PIRSR602481-1"/>
    </source>
</evidence>
<feature type="binding site" evidence="8">
    <location>
        <position position="122"/>
    </location>
    <ligand>
        <name>Fe cation</name>
        <dbReference type="ChEBI" id="CHEBI:24875"/>
    </ligand>
</feature>